<feature type="domain" description="K Homology" evidence="7">
    <location>
        <begin position="413"/>
        <end position="488"/>
    </location>
</feature>
<dbReference type="EMBL" id="JACMSC010000003">
    <property type="protein sequence ID" value="KAG6528366.1"/>
    <property type="molecule type" value="Genomic_DNA"/>
</dbReference>
<organism evidence="8 9">
    <name type="scientific">Zingiber officinale</name>
    <name type="common">Ginger</name>
    <name type="synonym">Amomum zingiber</name>
    <dbReference type="NCBI Taxonomy" id="94328"/>
    <lineage>
        <taxon>Eukaryota</taxon>
        <taxon>Viridiplantae</taxon>
        <taxon>Streptophyta</taxon>
        <taxon>Embryophyta</taxon>
        <taxon>Tracheophyta</taxon>
        <taxon>Spermatophyta</taxon>
        <taxon>Magnoliopsida</taxon>
        <taxon>Liliopsida</taxon>
        <taxon>Zingiberales</taxon>
        <taxon>Zingiberaceae</taxon>
        <taxon>Zingiber</taxon>
    </lineage>
</organism>
<comment type="caution">
    <text evidence="8">The sequence shown here is derived from an EMBL/GenBank/DDBJ whole genome shotgun (WGS) entry which is preliminary data.</text>
</comment>
<feature type="region of interest" description="Disordered" evidence="6">
    <location>
        <begin position="551"/>
        <end position="578"/>
    </location>
</feature>
<feature type="compositionally biased region" description="Gly residues" evidence="6">
    <location>
        <begin position="554"/>
        <end position="563"/>
    </location>
</feature>
<dbReference type="Proteomes" id="UP000734854">
    <property type="component" value="Unassembled WGS sequence"/>
</dbReference>
<evidence type="ECO:0000256" key="2">
    <source>
        <dbReference type="ARBA" id="ARBA00022737"/>
    </source>
</evidence>
<dbReference type="InterPro" id="IPR004088">
    <property type="entry name" value="KH_dom_type_1"/>
</dbReference>
<gene>
    <name evidence="8" type="ORF">ZIOFF_010520</name>
</gene>
<dbReference type="PANTHER" id="PTHR10288">
    <property type="entry name" value="KH DOMAIN CONTAINING RNA BINDING PROTEIN"/>
    <property type="match status" value="1"/>
</dbReference>
<keyword evidence="9" id="KW-1185">Reference proteome</keyword>
<keyword evidence="4" id="KW-0539">Nucleus</keyword>
<protein>
    <recommendedName>
        <fullName evidence="7">K Homology domain-containing protein</fullName>
    </recommendedName>
</protein>
<dbReference type="Pfam" id="PF00013">
    <property type="entry name" value="KH_1"/>
    <property type="match status" value="4"/>
</dbReference>
<dbReference type="CDD" id="cd22460">
    <property type="entry name" value="KH-I_PEPPER_rpt2_like"/>
    <property type="match status" value="2"/>
</dbReference>
<feature type="region of interest" description="Disordered" evidence="6">
    <location>
        <begin position="46"/>
        <end position="76"/>
    </location>
</feature>
<name>A0A8J5I4F1_ZINOF</name>
<feature type="compositionally biased region" description="Basic and acidic residues" evidence="6">
    <location>
        <begin position="53"/>
        <end position="74"/>
    </location>
</feature>
<dbReference type="PROSITE" id="PS50084">
    <property type="entry name" value="KH_TYPE_1"/>
    <property type="match status" value="4"/>
</dbReference>
<dbReference type="FunFam" id="3.30.310.210:FF:000002">
    <property type="entry name" value="KH domain-containing protein"/>
    <property type="match status" value="1"/>
</dbReference>
<evidence type="ECO:0000256" key="5">
    <source>
        <dbReference type="PROSITE-ProRule" id="PRU00117"/>
    </source>
</evidence>
<dbReference type="InterPro" id="IPR004087">
    <property type="entry name" value="KH_dom"/>
</dbReference>
<keyword evidence="3 5" id="KW-0694">RNA-binding</keyword>
<proteinExistence type="predicted"/>
<evidence type="ECO:0000256" key="1">
    <source>
        <dbReference type="ARBA" id="ARBA00004123"/>
    </source>
</evidence>
<evidence type="ECO:0000313" key="9">
    <source>
        <dbReference type="Proteomes" id="UP000734854"/>
    </source>
</evidence>
<dbReference type="GO" id="GO:0009911">
    <property type="term" value="P:positive regulation of flower development"/>
    <property type="evidence" value="ECO:0007669"/>
    <property type="project" value="UniProtKB-ARBA"/>
</dbReference>
<dbReference type="Gene3D" id="3.30.310.210">
    <property type="match status" value="1"/>
</dbReference>
<sequence length="578" mass="62837">MMIVCYRARVSAEYEDSLRINQDLEWIFVLEDKTLTFKAMAGRRNNNGKRSYSHSDHSENERSKRRNPGEERDTYIPGPEDCVFRYLCPGKKIGSIIGRGGEIVKQLRSETQARIRIGDTVRGCDERAITIFSTGEETNTLEDIDEKVCPAQDALFKVHDRLVTDDVVGDEDNDGDSPQVTARLLVPSDQIGSIIGKGGQIIQGIRSETGAQVRILKNDRLPACAISGDELLQINGEASVVKKALFQISSRLHGNPSRSHHLLFATSPSAFPGTNQFGVSSTAGPVIGIGPLVGSYRGYKGEATVDWLYPPARDEGAAKEFSLRLLCPSANIGGVIGKNGVIINQIRQESGASVKVDSNSAEDDCIITISAKEVEQLQPFACMHAFFDDPISPAIDAAVRLQPRCSEKESAEPSYTTRLLVSTSQIGCLIGKAGSIISEMRRTTRANIRVLSKENVPKVASDDDEMVQISGEIDIARNALVCVTTRLKANLFERRENTLSTHASSAPHHRFPADAYDGSKYYGGRDSKVHGRGFSDSKGYGTSRDLLPSDAFGDYGGSQGGGSSYSSYDGYSRYGSTG</sequence>
<comment type="subcellular location">
    <subcellularLocation>
        <location evidence="1">Nucleus</location>
    </subcellularLocation>
</comment>
<dbReference type="SMART" id="SM00322">
    <property type="entry name" value="KH"/>
    <property type="match status" value="4"/>
</dbReference>
<feature type="domain" description="K Homology" evidence="7">
    <location>
        <begin position="178"/>
        <end position="253"/>
    </location>
</feature>
<dbReference type="SUPFAM" id="SSF54791">
    <property type="entry name" value="Eukaryotic type KH-domain (KH-domain type I)"/>
    <property type="match status" value="4"/>
</dbReference>
<dbReference type="Gene3D" id="3.30.1370.10">
    <property type="entry name" value="K Homology domain, type 1"/>
    <property type="match status" value="2"/>
</dbReference>
<evidence type="ECO:0000256" key="3">
    <source>
        <dbReference type="ARBA" id="ARBA00022884"/>
    </source>
</evidence>
<dbReference type="GO" id="GO:0005634">
    <property type="term" value="C:nucleus"/>
    <property type="evidence" value="ECO:0007669"/>
    <property type="project" value="UniProtKB-SubCell"/>
</dbReference>
<feature type="domain" description="K Homology" evidence="7">
    <location>
        <begin position="319"/>
        <end position="386"/>
    </location>
</feature>
<evidence type="ECO:0000313" key="8">
    <source>
        <dbReference type="EMBL" id="KAG6528366.1"/>
    </source>
</evidence>
<reference evidence="8 9" key="1">
    <citation type="submission" date="2020-08" db="EMBL/GenBank/DDBJ databases">
        <title>Plant Genome Project.</title>
        <authorList>
            <person name="Zhang R.-G."/>
        </authorList>
    </citation>
    <scope>NUCLEOTIDE SEQUENCE [LARGE SCALE GENOMIC DNA]</scope>
    <source>
        <tissue evidence="8">Rhizome</tissue>
    </source>
</reference>
<accession>A0A8J5I4F1</accession>
<evidence type="ECO:0000259" key="7">
    <source>
        <dbReference type="SMART" id="SM00322"/>
    </source>
</evidence>
<keyword evidence="2" id="KW-0677">Repeat</keyword>
<dbReference type="GO" id="GO:0003723">
    <property type="term" value="F:RNA binding"/>
    <property type="evidence" value="ECO:0007669"/>
    <property type="project" value="UniProtKB-UniRule"/>
</dbReference>
<feature type="compositionally biased region" description="Low complexity" evidence="6">
    <location>
        <begin position="564"/>
        <end position="578"/>
    </location>
</feature>
<feature type="domain" description="K Homology" evidence="7">
    <location>
        <begin position="80"/>
        <end position="153"/>
    </location>
</feature>
<dbReference type="InterPro" id="IPR036612">
    <property type="entry name" value="KH_dom_type_1_sf"/>
</dbReference>
<evidence type="ECO:0000256" key="6">
    <source>
        <dbReference type="SAM" id="MobiDB-lite"/>
    </source>
</evidence>
<evidence type="ECO:0000256" key="4">
    <source>
        <dbReference type="ARBA" id="ARBA00023242"/>
    </source>
</evidence>
<dbReference type="AlphaFoldDB" id="A0A8J5I4F1"/>
<dbReference type="CDD" id="cd22459">
    <property type="entry name" value="KH-I_PEPPER_rpt1_like"/>
    <property type="match status" value="1"/>
</dbReference>